<dbReference type="AlphaFoldDB" id="A0A0C3CZH6"/>
<gene>
    <name evidence="1" type="ORF">M413DRAFT_21758</name>
</gene>
<organism evidence="1 2">
    <name type="scientific">Hebeloma cylindrosporum</name>
    <dbReference type="NCBI Taxonomy" id="76867"/>
    <lineage>
        <taxon>Eukaryota</taxon>
        <taxon>Fungi</taxon>
        <taxon>Dikarya</taxon>
        <taxon>Basidiomycota</taxon>
        <taxon>Agaricomycotina</taxon>
        <taxon>Agaricomycetes</taxon>
        <taxon>Agaricomycetidae</taxon>
        <taxon>Agaricales</taxon>
        <taxon>Agaricineae</taxon>
        <taxon>Hymenogastraceae</taxon>
        <taxon>Hebeloma</taxon>
    </lineage>
</organism>
<proteinExistence type="predicted"/>
<dbReference type="EMBL" id="KN831768">
    <property type="protein sequence ID" value="KIM49559.1"/>
    <property type="molecule type" value="Genomic_DNA"/>
</dbReference>
<sequence>MPIKKRFRTPGALWMYWFFEQNPERCFSAVPILAANELGVKESVTGSPQVTIGGADAASHSNFAPPLHEMLIDLIQSAPRFSRLGVPQQPAIKTLGNQYDW</sequence>
<evidence type="ECO:0000313" key="1">
    <source>
        <dbReference type="EMBL" id="KIM49559.1"/>
    </source>
</evidence>
<dbReference type="HOGENOM" id="CLU_2292032_0_0_1"/>
<reference evidence="2" key="2">
    <citation type="submission" date="2015-01" db="EMBL/GenBank/DDBJ databases">
        <title>Evolutionary Origins and Diversification of the Mycorrhizal Mutualists.</title>
        <authorList>
            <consortium name="DOE Joint Genome Institute"/>
            <consortium name="Mycorrhizal Genomics Consortium"/>
            <person name="Kohler A."/>
            <person name="Kuo A."/>
            <person name="Nagy L.G."/>
            <person name="Floudas D."/>
            <person name="Copeland A."/>
            <person name="Barry K.W."/>
            <person name="Cichocki N."/>
            <person name="Veneault-Fourrey C."/>
            <person name="LaButti K."/>
            <person name="Lindquist E.A."/>
            <person name="Lipzen A."/>
            <person name="Lundell T."/>
            <person name="Morin E."/>
            <person name="Murat C."/>
            <person name="Riley R."/>
            <person name="Ohm R."/>
            <person name="Sun H."/>
            <person name="Tunlid A."/>
            <person name="Henrissat B."/>
            <person name="Grigoriev I.V."/>
            <person name="Hibbett D.S."/>
            <person name="Martin F."/>
        </authorList>
    </citation>
    <scope>NUCLEOTIDE SEQUENCE [LARGE SCALE GENOMIC DNA]</scope>
    <source>
        <strain evidence="2">h7</strain>
    </source>
</reference>
<accession>A0A0C3CZH6</accession>
<evidence type="ECO:0000313" key="2">
    <source>
        <dbReference type="Proteomes" id="UP000053424"/>
    </source>
</evidence>
<reference evidence="1 2" key="1">
    <citation type="submission" date="2014-04" db="EMBL/GenBank/DDBJ databases">
        <authorList>
            <consortium name="DOE Joint Genome Institute"/>
            <person name="Kuo A."/>
            <person name="Gay G."/>
            <person name="Dore J."/>
            <person name="Kohler A."/>
            <person name="Nagy L.G."/>
            <person name="Floudas D."/>
            <person name="Copeland A."/>
            <person name="Barry K.W."/>
            <person name="Cichocki N."/>
            <person name="Veneault-Fourrey C."/>
            <person name="LaButti K."/>
            <person name="Lindquist E.A."/>
            <person name="Lipzen A."/>
            <person name="Lundell T."/>
            <person name="Morin E."/>
            <person name="Murat C."/>
            <person name="Sun H."/>
            <person name="Tunlid A."/>
            <person name="Henrissat B."/>
            <person name="Grigoriev I.V."/>
            <person name="Hibbett D.S."/>
            <person name="Martin F."/>
            <person name="Nordberg H.P."/>
            <person name="Cantor M.N."/>
            <person name="Hua S.X."/>
        </authorList>
    </citation>
    <scope>NUCLEOTIDE SEQUENCE [LARGE SCALE GENOMIC DNA]</scope>
    <source>
        <strain evidence="2">h7</strain>
    </source>
</reference>
<name>A0A0C3CZH6_HEBCY</name>
<keyword evidence="2" id="KW-1185">Reference proteome</keyword>
<protein>
    <submittedName>
        <fullName evidence="1">Uncharacterized protein</fullName>
    </submittedName>
</protein>
<dbReference type="Proteomes" id="UP000053424">
    <property type="component" value="Unassembled WGS sequence"/>
</dbReference>